<proteinExistence type="predicted"/>
<evidence type="ECO:0000313" key="1">
    <source>
        <dbReference type="EnsemblPlants" id="PAC:32970669.CDS.1"/>
    </source>
</evidence>
<evidence type="ECO:0000313" key="2">
    <source>
        <dbReference type="Proteomes" id="UP000006727"/>
    </source>
</evidence>
<organism evidence="1 2">
    <name type="scientific">Physcomitrium patens</name>
    <name type="common">Spreading-leaved earth moss</name>
    <name type="synonym">Physcomitrella patens</name>
    <dbReference type="NCBI Taxonomy" id="3218"/>
    <lineage>
        <taxon>Eukaryota</taxon>
        <taxon>Viridiplantae</taxon>
        <taxon>Streptophyta</taxon>
        <taxon>Embryophyta</taxon>
        <taxon>Bryophyta</taxon>
        <taxon>Bryophytina</taxon>
        <taxon>Bryopsida</taxon>
        <taxon>Funariidae</taxon>
        <taxon>Funariales</taxon>
        <taxon>Funariaceae</taxon>
        <taxon>Physcomitrium</taxon>
    </lineage>
</organism>
<dbReference type="AlphaFoldDB" id="A0A7I4EX28"/>
<keyword evidence="2" id="KW-1185">Reference proteome</keyword>
<name>A0A7I4EX28_PHYPA</name>
<dbReference type="EnsemblPlants" id="Pp3c1_11010V3.2">
    <property type="protein sequence ID" value="PAC:32970669.CDS.1"/>
    <property type="gene ID" value="Pp3c1_11010"/>
</dbReference>
<dbReference type="EMBL" id="ABEU02000001">
    <property type="status" value="NOT_ANNOTATED_CDS"/>
    <property type="molecule type" value="Genomic_DNA"/>
</dbReference>
<dbReference type="Proteomes" id="UP000006727">
    <property type="component" value="Chromosome 1"/>
</dbReference>
<protein>
    <submittedName>
        <fullName evidence="1">Uncharacterized protein</fullName>
    </submittedName>
</protein>
<dbReference type="Gramene" id="Pp3c1_11010V3.2">
    <property type="protein sequence ID" value="PAC:32970669.CDS.1"/>
    <property type="gene ID" value="Pp3c1_11010"/>
</dbReference>
<reference evidence="1 2" key="2">
    <citation type="journal article" date="2018" name="Plant J.">
        <title>The Physcomitrella patens chromosome-scale assembly reveals moss genome structure and evolution.</title>
        <authorList>
            <person name="Lang D."/>
            <person name="Ullrich K.K."/>
            <person name="Murat F."/>
            <person name="Fuchs J."/>
            <person name="Jenkins J."/>
            <person name="Haas F.B."/>
            <person name="Piednoel M."/>
            <person name="Gundlach H."/>
            <person name="Van Bel M."/>
            <person name="Meyberg R."/>
            <person name="Vives C."/>
            <person name="Morata J."/>
            <person name="Symeonidi A."/>
            <person name="Hiss M."/>
            <person name="Muchero W."/>
            <person name="Kamisugi Y."/>
            <person name="Saleh O."/>
            <person name="Blanc G."/>
            <person name="Decker E.L."/>
            <person name="van Gessel N."/>
            <person name="Grimwood J."/>
            <person name="Hayes R.D."/>
            <person name="Graham S.W."/>
            <person name="Gunter L.E."/>
            <person name="McDaniel S.F."/>
            <person name="Hoernstein S.N.W."/>
            <person name="Larsson A."/>
            <person name="Li F.W."/>
            <person name="Perroud P.F."/>
            <person name="Phillips J."/>
            <person name="Ranjan P."/>
            <person name="Rokshar D.S."/>
            <person name="Rothfels C.J."/>
            <person name="Schneider L."/>
            <person name="Shu S."/>
            <person name="Stevenson D.W."/>
            <person name="Thummler F."/>
            <person name="Tillich M."/>
            <person name="Villarreal Aguilar J.C."/>
            <person name="Widiez T."/>
            <person name="Wong G.K."/>
            <person name="Wymore A."/>
            <person name="Zhang Y."/>
            <person name="Zimmer A.D."/>
            <person name="Quatrano R.S."/>
            <person name="Mayer K.F.X."/>
            <person name="Goodstein D."/>
            <person name="Casacuberta J.M."/>
            <person name="Vandepoele K."/>
            <person name="Reski R."/>
            <person name="Cuming A.C."/>
            <person name="Tuskan G.A."/>
            <person name="Maumus F."/>
            <person name="Salse J."/>
            <person name="Schmutz J."/>
            <person name="Rensing S.A."/>
        </authorList>
    </citation>
    <scope>NUCLEOTIDE SEQUENCE [LARGE SCALE GENOMIC DNA]</scope>
    <source>
        <strain evidence="1 2">cv. Gransden 2004</strain>
    </source>
</reference>
<reference evidence="1" key="3">
    <citation type="submission" date="2020-12" db="UniProtKB">
        <authorList>
            <consortium name="EnsemblPlants"/>
        </authorList>
    </citation>
    <scope>IDENTIFICATION</scope>
</reference>
<sequence length="78" mass="8709">MRHEKQREPLQPMIVVRHSDGTQVLTGFGSERTVKKNSASGKVWLDGKTAVRPAQLKDIKKNQVLCDRKRPAESGKGV</sequence>
<reference evidence="1 2" key="1">
    <citation type="journal article" date="2008" name="Science">
        <title>The Physcomitrella genome reveals evolutionary insights into the conquest of land by plants.</title>
        <authorList>
            <person name="Rensing S."/>
            <person name="Lang D."/>
            <person name="Zimmer A."/>
            <person name="Terry A."/>
            <person name="Salamov A."/>
            <person name="Shapiro H."/>
            <person name="Nishiyama T."/>
            <person name="Perroud P.-F."/>
            <person name="Lindquist E."/>
            <person name="Kamisugi Y."/>
            <person name="Tanahashi T."/>
            <person name="Sakakibara K."/>
            <person name="Fujita T."/>
            <person name="Oishi K."/>
            <person name="Shin-I T."/>
            <person name="Kuroki Y."/>
            <person name="Toyoda A."/>
            <person name="Suzuki Y."/>
            <person name="Hashimoto A."/>
            <person name="Yamaguchi K."/>
            <person name="Sugano A."/>
            <person name="Kohara Y."/>
            <person name="Fujiyama A."/>
            <person name="Anterola A."/>
            <person name="Aoki S."/>
            <person name="Ashton N."/>
            <person name="Barbazuk W.B."/>
            <person name="Barker E."/>
            <person name="Bennetzen J."/>
            <person name="Bezanilla M."/>
            <person name="Blankenship R."/>
            <person name="Cho S.H."/>
            <person name="Dutcher S."/>
            <person name="Estelle M."/>
            <person name="Fawcett J.A."/>
            <person name="Gundlach H."/>
            <person name="Hanada K."/>
            <person name="Heyl A."/>
            <person name="Hicks K.A."/>
            <person name="Hugh J."/>
            <person name="Lohr M."/>
            <person name="Mayer K."/>
            <person name="Melkozernov A."/>
            <person name="Murata T."/>
            <person name="Nelson D."/>
            <person name="Pils B."/>
            <person name="Prigge M."/>
            <person name="Reiss B."/>
            <person name="Renner T."/>
            <person name="Rombauts S."/>
            <person name="Rushton P."/>
            <person name="Sanderfoot A."/>
            <person name="Schween G."/>
            <person name="Shiu S.-H."/>
            <person name="Stueber K."/>
            <person name="Theodoulou F.L."/>
            <person name="Tu H."/>
            <person name="Van de Peer Y."/>
            <person name="Verrier P.J."/>
            <person name="Waters E."/>
            <person name="Wood A."/>
            <person name="Yang L."/>
            <person name="Cove D."/>
            <person name="Cuming A."/>
            <person name="Hasebe M."/>
            <person name="Lucas S."/>
            <person name="Mishler D.B."/>
            <person name="Reski R."/>
            <person name="Grigoriev I."/>
            <person name="Quatrano R.S."/>
            <person name="Boore J.L."/>
        </authorList>
    </citation>
    <scope>NUCLEOTIDE SEQUENCE [LARGE SCALE GENOMIC DNA]</scope>
    <source>
        <strain evidence="1 2">cv. Gransden 2004</strain>
    </source>
</reference>
<accession>A0A7I4EX28</accession>